<name>A0A834JLP4_VESVU</name>
<keyword evidence="3" id="KW-1185">Reference proteome</keyword>
<accession>A0A834JLP4</accession>
<dbReference type="EMBL" id="JACSEA010000010">
    <property type="protein sequence ID" value="KAF7391168.1"/>
    <property type="molecule type" value="Genomic_DNA"/>
</dbReference>
<sequence length="90" mass="10096">MDAFVKYRKFDPLSFADPLGTRFRSDNAMAVVGTRHNNLVTRDSLARLHTPYVFLSITCTHPPRCPDGVDRTSRVDSASWLGGERERGEG</sequence>
<dbReference type="Proteomes" id="UP000614350">
    <property type="component" value="Unassembled WGS sequence"/>
</dbReference>
<dbReference type="AlphaFoldDB" id="A0A834JLP4"/>
<evidence type="ECO:0000256" key="1">
    <source>
        <dbReference type="SAM" id="MobiDB-lite"/>
    </source>
</evidence>
<reference evidence="2" key="1">
    <citation type="journal article" date="2020" name="G3 (Bethesda)">
        <title>High-Quality Assemblies for Three Invasive Social Wasps from the &lt;i&gt;Vespula&lt;/i&gt; Genus.</title>
        <authorList>
            <person name="Harrop T.W.R."/>
            <person name="Guhlin J."/>
            <person name="McLaughlin G.M."/>
            <person name="Permina E."/>
            <person name="Stockwell P."/>
            <person name="Gilligan J."/>
            <person name="Le Lec M.F."/>
            <person name="Gruber M.A.M."/>
            <person name="Quinn O."/>
            <person name="Lovegrove M."/>
            <person name="Duncan E.J."/>
            <person name="Remnant E.J."/>
            <person name="Van Eeckhoven J."/>
            <person name="Graham B."/>
            <person name="Knapp R.A."/>
            <person name="Langford K.W."/>
            <person name="Kronenberg Z."/>
            <person name="Press M.O."/>
            <person name="Eacker S.M."/>
            <person name="Wilson-Rankin E.E."/>
            <person name="Purcell J."/>
            <person name="Lester P.J."/>
            <person name="Dearden P.K."/>
        </authorList>
    </citation>
    <scope>NUCLEOTIDE SEQUENCE</scope>
    <source>
        <strain evidence="2">Marl-1</strain>
    </source>
</reference>
<gene>
    <name evidence="2" type="ORF">HZH66_009648</name>
</gene>
<evidence type="ECO:0000313" key="3">
    <source>
        <dbReference type="Proteomes" id="UP000614350"/>
    </source>
</evidence>
<comment type="caution">
    <text evidence="2">The sequence shown here is derived from an EMBL/GenBank/DDBJ whole genome shotgun (WGS) entry which is preliminary data.</text>
</comment>
<evidence type="ECO:0000313" key="2">
    <source>
        <dbReference type="EMBL" id="KAF7391168.1"/>
    </source>
</evidence>
<proteinExistence type="predicted"/>
<feature type="region of interest" description="Disordered" evidence="1">
    <location>
        <begin position="66"/>
        <end position="90"/>
    </location>
</feature>
<organism evidence="2 3">
    <name type="scientific">Vespula vulgaris</name>
    <name type="common">Yellow jacket</name>
    <name type="synonym">Wasp</name>
    <dbReference type="NCBI Taxonomy" id="7454"/>
    <lineage>
        <taxon>Eukaryota</taxon>
        <taxon>Metazoa</taxon>
        <taxon>Ecdysozoa</taxon>
        <taxon>Arthropoda</taxon>
        <taxon>Hexapoda</taxon>
        <taxon>Insecta</taxon>
        <taxon>Pterygota</taxon>
        <taxon>Neoptera</taxon>
        <taxon>Endopterygota</taxon>
        <taxon>Hymenoptera</taxon>
        <taxon>Apocrita</taxon>
        <taxon>Aculeata</taxon>
        <taxon>Vespoidea</taxon>
        <taxon>Vespidae</taxon>
        <taxon>Vespinae</taxon>
        <taxon>Vespula</taxon>
    </lineage>
</organism>
<protein>
    <submittedName>
        <fullName evidence="2">Uncharacterized protein</fullName>
    </submittedName>
</protein>